<comment type="caution">
    <text evidence="1">The sequence shown here is derived from an EMBL/GenBank/DDBJ whole genome shotgun (WGS) entry which is preliminary data.</text>
</comment>
<accession>A0ACB7CEN8</accession>
<evidence type="ECO:0000313" key="2">
    <source>
        <dbReference type="Proteomes" id="UP000768646"/>
    </source>
</evidence>
<keyword evidence="2" id="KW-1185">Reference proteome</keyword>
<proteinExistence type="predicted"/>
<sequence>MSSLQGITRHANARLWHEISAYNCVPGRLATVLARLLMGKHKPIYHPAVDVGDYVVVTHCAFLRVNDRKLDRVYTRHTGRPGGLKTWTMRQWMERKGGGVIIRHAVAGMLPKNRLRDRRLERLKCFEGEAHPYRRNIQRYWASKGGWLPAPYK</sequence>
<reference evidence="1 2" key="1">
    <citation type="journal article" date="2021" name="Commun. Biol.">
        <title>Genomic insights into the host specific adaptation of the Pneumocystis genus.</title>
        <authorList>
            <person name="Cisse O.H."/>
            <person name="Ma L."/>
            <person name="Dekker J.P."/>
            <person name="Khil P.P."/>
            <person name="Youn J.-H."/>
            <person name="Brenchley J.M."/>
            <person name="Blair R."/>
            <person name="Pahar B."/>
            <person name="Chabe M."/>
            <person name="Van Rompay K.K.A."/>
            <person name="Keesler R."/>
            <person name="Sukura A."/>
            <person name="Hirsch V."/>
            <person name="Kutty G."/>
            <person name="Liu Y."/>
            <person name="Peng L."/>
            <person name="Chen J."/>
            <person name="Song J."/>
            <person name="Weissenbacher-Lang C."/>
            <person name="Xu J."/>
            <person name="Upham N.S."/>
            <person name="Stajich J.E."/>
            <person name="Cuomo C.A."/>
            <person name="Cushion M.T."/>
            <person name="Kovacs J.A."/>
        </authorList>
    </citation>
    <scope>NUCLEOTIDE SEQUENCE [LARGE SCALE GENOMIC DNA]</scope>
    <source>
        <strain evidence="1 2">RABM</strain>
    </source>
</reference>
<organism evidence="1 2">
    <name type="scientific">Pneumocystis oryctolagi</name>
    <dbReference type="NCBI Taxonomy" id="42067"/>
    <lineage>
        <taxon>Eukaryota</taxon>
        <taxon>Fungi</taxon>
        <taxon>Dikarya</taxon>
        <taxon>Ascomycota</taxon>
        <taxon>Taphrinomycotina</taxon>
        <taxon>Pneumocystomycetes</taxon>
        <taxon>Pneumocystaceae</taxon>
        <taxon>Pneumocystis</taxon>
    </lineage>
</organism>
<evidence type="ECO:0000313" key="1">
    <source>
        <dbReference type="EMBL" id="KAG4306041.1"/>
    </source>
</evidence>
<protein>
    <submittedName>
        <fullName evidence="1">Uncharacterized protein</fullName>
    </submittedName>
</protein>
<gene>
    <name evidence="1" type="ORF">PORY_000029</name>
</gene>
<name>A0ACB7CEN8_9ASCO</name>
<dbReference type="EMBL" id="JABTEG010000001">
    <property type="protein sequence ID" value="KAG4306041.1"/>
    <property type="molecule type" value="Genomic_DNA"/>
</dbReference>
<dbReference type="Proteomes" id="UP000768646">
    <property type="component" value="Unassembled WGS sequence"/>
</dbReference>